<dbReference type="Proteomes" id="UP000577362">
    <property type="component" value="Unassembled WGS sequence"/>
</dbReference>
<reference evidence="2 3" key="1">
    <citation type="submission" date="2020-08" db="EMBL/GenBank/DDBJ databases">
        <title>Genomic Encyclopedia of Type Strains, Phase IV (KMG-IV): sequencing the most valuable type-strain genomes for metagenomic binning, comparative biology and taxonomic classification.</title>
        <authorList>
            <person name="Goeker M."/>
        </authorList>
    </citation>
    <scope>NUCLEOTIDE SEQUENCE [LARGE SCALE GENOMIC DNA]</scope>
    <source>
        <strain evidence="2 3">DSM 103737</strain>
    </source>
</reference>
<dbReference type="EC" id="3.1.3.16" evidence="2"/>
<dbReference type="PANTHER" id="PTHR42850">
    <property type="entry name" value="METALLOPHOSPHOESTERASE"/>
    <property type="match status" value="1"/>
</dbReference>
<dbReference type="PANTHER" id="PTHR42850:SF4">
    <property type="entry name" value="ZINC-DEPENDENT ENDOPOLYPHOSPHATASE"/>
    <property type="match status" value="1"/>
</dbReference>
<dbReference type="SUPFAM" id="SSF56300">
    <property type="entry name" value="Metallo-dependent phosphatases"/>
    <property type="match status" value="1"/>
</dbReference>
<dbReference type="Gene3D" id="3.60.21.10">
    <property type="match status" value="1"/>
</dbReference>
<keyword evidence="3" id="KW-1185">Reference proteome</keyword>
<evidence type="ECO:0000259" key="1">
    <source>
        <dbReference type="Pfam" id="PF00149"/>
    </source>
</evidence>
<dbReference type="RefSeq" id="WP_019401015.1">
    <property type="nucleotide sequence ID" value="NZ_JACIEN010000003.1"/>
</dbReference>
<evidence type="ECO:0000313" key="3">
    <source>
        <dbReference type="Proteomes" id="UP000577362"/>
    </source>
</evidence>
<dbReference type="InterPro" id="IPR004843">
    <property type="entry name" value="Calcineurin-like_PHP"/>
</dbReference>
<sequence length="261" mass="28279">MIAALRNRWPGLFSGRGRPRTISLGHAAMPEGLRVYCIGDIHGRADLLARVLAAVAEDLRGHDGEVALVTLGDYVDRGPDTAQVLDMLAAGPLPGITFHPLIGNHEVMLLSARMGSGDAMAWLTNGGDATLASYGIDWRSLAPERGFPELADVLRRRMPQGHVDFLRRCALTHAAGDYLFVHAGIRPGVPLAQQRPEDLVGIRRPFLDAAQLHEKVVVHGHTIVETPEVCRNRIGIDTGAYASDVLTCLCLEGRGYRFLAS</sequence>
<dbReference type="GO" id="GO:0005737">
    <property type="term" value="C:cytoplasm"/>
    <property type="evidence" value="ECO:0007669"/>
    <property type="project" value="TreeGrafter"/>
</dbReference>
<keyword evidence="2" id="KW-0378">Hydrolase</keyword>
<dbReference type="EMBL" id="JACIEN010000003">
    <property type="protein sequence ID" value="MBB4017860.1"/>
    <property type="molecule type" value="Genomic_DNA"/>
</dbReference>
<dbReference type="InterPro" id="IPR029052">
    <property type="entry name" value="Metallo-depent_PP-like"/>
</dbReference>
<dbReference type="GO" id="GO:0110154">
    <property type="term" value="P:RNA decapping"/>
    <property type="evidence" value="ECO:0007669"/>
    <property type="project" value="TreeGrafter"/>
</dbReference>
<protein>
    <submittedName>
        <fullName evidence="2">Serine/threonine protein phosphatase 1</fullName>
        <ecNumber evidence="2">3.1.3.16</ecNumber>
    </submittedName>
</protein>
<proteinExistence type="predicted"/>
<dbReference type="InterPro" id="IPR050126">
    <property type="entry name" value="Ap4A_hydrolase"/>
</dbReference>
<feature type="domain" description="Calcineurin-like phosphoesterase" evidence="1">
    <location>
        <begin position="33"/>
        <end position="225"/>
    </location>
</feature>
<comment type="caution">
    <text evidence="2">The sequence shown here is derived from an EMBL/GenBank/DDBJ whole genome shotgun (WGS) entry which is preliminary data.</text>
</comment>
<evidence type="ECO:0000313" key="2">
    <source>
        <dbReference type="EMBL" id="MBB4017860.1"/>
    </source>
</evidence>
<dbReference type="Pfam" id="PF00149">
    <property type="entry name" value="Metallophos"/>
    <property type="match status" value="1"/>
</dbReference>
<name>A0A840BXZ8_9HYPH</name>
<organism evidence="2 3">
    <name type="scientific">Chelatococcus caeni</name>
    <dbReference type="NCBI Taxonomy" id="1348468"/>
    <lineage>
        <taxon>Bacteria</taxon>
        <taxon>Pseudomonadati</taxon>
        <taxon>Pseudomonadota</taxon>
        <taxon>Alphaproteobacteria</taxon>
        <taxon>Hyphomicrobiales</taxon>
        <taxon>Chelatococcaceae</taxon>
        <taxon>Chelatococcus</taxon>
    </lineage>
</organism>
<dbReference type="AlphaFoldDB" id="A0A840BXZ8"/>
<accession>A0A840BXZ8</accession>
<gene>
    <name evidence="2" type="ORF">GGR16_002894</name>
</gene>
<dbReference type="GO" id="GO:0008803">
    <property type="term" value="F:bis(5'-nucleosyl)-tetraphosphatase (symmetrical) activity"/>
    <property type="evidence" value="ECO:0007669"/>
    <property type="project" value="TreeGrafter"/>
</dbReference>
<dbReference type="GO" id="GO:0004722">
    <property type="term" value="F:protein serine/threonine phosphatase activity"/>
    <property type="evidence" value="ECO:0007669"/>
    <property type="project" value="UniProtKB-EC"/>
</dbReference>